<accession>A0AAW1WXY4</accession>
<feature type="region of interest" description="Disordered" evidence="1">
    <location>
        <begin position="223"/>
        <end position="242"/>
    </location>
</feature>
<dbReference type="EMBL" id="JBEDUW010000005">
    <property type="protein sequence ID" value="KAK9929262.1"/>
    <property type="molecule type" value="Genomic_DNA"/>
</dbReference>
<keyword evidence="3" id="KW-1185">Reference proteome</keyword>
<organism evidence="2 3">
    <name type="scientific">Rubus argutus</name>
    <name type="common">Southern blackberry</name>
    <dbReference type="NCBI Taxonomy" id="59490"/>
    <lineage>
        <taxon>Eukaryota</taxon>
        <taxon>Viridiplantae</taxon>
        <taxon>Streptophyta</taxon>
        <taxon>Embryophyta</taxon>
        <taxon>Tracheophyta</taxon>
        <taxon>Spermatophyta</taxon>
        <taxon>Magnoliopsida</taxon>
        <taxon>eudicotyledons</taxon>
        <taxon>Gunneridae</taxon>
        <taxon>Pentapetalae</taxon>
        <taxon>rosids</taxon>
        <taxon>fabids</taxon>
        <taxon>Rosales</taxon>
        <taxon>Rosaceae</taxon>
        <taxon>Rosoideae</taxon>
        <taxon>Rosoideae incertae sedis</taxon>
        <taxon>Rubus</taxon>
    </lineage>
</organism>
<gene>
    <name evidence="2" type="ORF">M0R45_026366</name>
</gene>
<feature type="compositionally biased region" description="Low complexity" evidence="1">
    <location>
        <begin position="249"/>
        <end position="263"/>
    </location>
</feature>
<proteinExistence type="predicted"/>
<dbReference type="Proteomes" id="UP001457282">
    <property type="component" value="Unassembled WGS sequence"/>
</dbReference>
<feature type="region of interest" description="Disordered" evidence="1">
    <location>
        <begin position="249"/>
        <end position="274"/>
    </location>
</feature>
<name>A0AAW1WXY4_RUBAR</name>
<evidence type="ECO:0000313" key="2">
    <source>
        <dbReference type="EMBL" id="KAK9929262.1"/>
    </source>
</evidence>
<comment type="caution">
    <text evidence="2">The sequence shown here is derived from an EMBL/GenBank/DDBJ whole genome shotgun (WGS) entry which is preliminary data.</text>
</comment>
<evidence type="ECO:0000313" key="3">
    <source>
        <dbReference type="Proteomes" id="UP001457282"/>
    </source>
</evidence>
<reference evidence="2 3" key="1">
    <citation type="journal article" date="2023" name="G3 (Bethesda)">
        <title>A chromosome-length genome assembly and annotation of blackberry (Rubus argutus, cv. 'Hillquist').</title>
        <authorList>
            <person name="Bruna T."/>
            <person name="Aryal R."/>
            <person name="Dudchenko O."/>
            <person name="Sargent D.J."/>
            <person name="Mead D."/>
            <person name="Buti M."/>
            <person name="Cavallini A."/>
            <person name="Hytonen T."/>
            <person name="Andres J."/>
            <person name="Pham M."/>
            <person name="Weisz D."/>
            <person name="Mascagni F."/>
            <person name="Usai G."/>
            <person name="Natali L."/>
            <person name="Bassil N."/>
            <person name="Fernandez G.E."/>
            <person name="Lomsadze A."/>
            <person name="Armour M."/>
            <person name="Olukolu B."/>
            <person name="Poorten T."/>
            <person name="Britton C."/>
            <person name="Davik J."/>
            <person name="Ashrafi H."/>
            <person name="Aiden E.L."/>
            <person name="Borodovsky M."/>
            <person name="Worthington M."/>
        </authorList>
    </citation>
    <scope>NUCLEOTIDE SEQUENCE [LARGE SCALE GENOMIC DNA]</scope>
    <source>
        <strain evidence="2">PI 553951</strain>
    </source>
</reference>
<evidence type="ECO:0000256" key="1">
    <source>
        <dbReference type="SAM" id="MobiDB-lite"/>
    </source>
</evidence>
<dbReference type="AlphaFoldDB" id="A0AAW1WXY4"/>
<sequence length="274" mass="30452">MPEQITILPDNTDQHSRYATTLLEEETDEEPRLVRTPATQEAKLTAQKQPPCFHSSSIQPVFKPWSSLHHPSSPCSHLHHRPHLFLRRTASDAAIKLKSCPQSSSNTIDDVLILAHCHRRYHFCQSLLAISLCSASSQFDRRRRHTRFCPHRDKPRSILVSDSAPLHPYSTKSDPLSAAKLLLPLTALHAAANPFHAQLDKSPSSSSPLKTNSAIMDLFSSSTNLTQPRRRHHHRFSLNPTPGFLQANAAAAASSPPSIPSDSICRHQAQHGLV</sequence>
<protein>
    <submittedName>
        <fullName evidence="2">Uncharacterized protein</fullName>
    </submittedName>
</protein>